<organism evidence="1">
    <name type="scientific">Salinispirillum sp. LH 10-3-1</name>
    <dbReference type="NCBI Taxonomy" id="2952525"/>
    <lineage>
        <taxon>Bacteria</taxon>
        <taxon>Pseudomonadati</taxon>
        <taxon>Pseudomonadota</taxon>
        <taxon>Gammaproteobacteria</taxon>
        <taxon>Oceanospirillales</taxon>
        <taxon>Saccharospirillaceae</taxon>
        <taxon>Salinispirillum</taxon>
    </lineage>
</organism>
<dbReference type="EMBL" id="CP101717">
    <property type="protein sequence ID" value="WLD58086.1"/>
    <property type="molecule type" value="Genomic_DNA"/>
</dbReference>
<name>A0AB38YFG2_9GAMM</name>
<dbReference type="AlphaFoldDB" id="A0AB38YFG2"/>
<accession>A0AB38YFG2</accession>
<reference evidence="1" key="1">
    <citation type="submission" date="2022-07" db="EMBL/GenBank/DDBJ databases">
        <title>Complete genome sequence of Salinispirillum sp. LH10-3-1 capable of multiple carbohydrate inversion isolated from a soda lake.</title>
        <authorList>
            <person name="Liu J."/>
            <person name="Zhai Y."/>
            <person name="Zhang H."/>
            <person name="Yang H."/>
            <person name="Qu J."/>
            <person name="Li J."/>
        </authorList>
    </citation>
    <scope>NUCLEOTIDE SEQUENCE</scope>
    <source>
        <strain evidence="1">LH 10-3-1</strain>
    </source>
</reference>
<protein>
    <submittedName>
        <fullName evidence="1">Uncharacterized protein</fullName>
    </submittedName>
</protein>
<gene>
    <name evidence="1" type="ORF">NFC81_15435</name>
</gene>
<proteinExistence type="predicted"/>
<dbReference type="RefSeq" id="WP_304995372.1">
    <property type="nucleotide sequence ID" value="NZ_CP101717.1"/>
</dbReference>
<sequence>MAMHPNDRRPVDPAHHGEQACFVLVHRWSALWLLELCRELS</sequence>
<evidence type="ECO:0000313" key="1">
    <source>
        <dbReference type="EMBL" id="WLD58086.1"/>
    </source>
</evidence>